<dbReference type="Proteomes" id="UP000276215">
    <property type="component" value="Unassembled WGS sequence"/>
</dbReference>
<accession>A0A3N4K2I8</accession>
<organism evidence="1 2">
    <name type="scientific">Choiromyces venosus 120613-1</name>
    <dbReference type="NCBI Taxonomy" id="1336337"/>
    <lineage>
        <taxon>Eukaryota</taxon>
        <taxon>Fungi</taxon>
        <taxon>Dikarya</taxon>
        <taxon>Ascomycota</taxon>
        <taxon>Pezizomycotina</taxon>
        <taxon>Pezizomycetes</taxon>
        <taxon>Pezizales</taxon>
        <taxon>Tuberaceae</taxon>
        <taxon>Choiromyces</taxon>
    </lineage>
</organism>
<proteinExistence type="predicted"/>
<evidence type="ECO:0008006" key="3">
    <source>
        <dbReference type="Google" id="ProtNLM"/>
    </source>
</evidence>
<dbReference type="PANTHER" id="PTHR35179:SF2">
    <property type="entry name" value="START DOMAIN-CONTAINING PROTEIN"/>
    <property type="match status" value="1"/>
</dbReference>
<dbReference type="OrthoDB" id="420564at2759"/>
<sequence length="431" mass="48388">MSRPKSFNRPRNHTAMTYHNTSIPFAEDRMRNIGCGLGPKMVYRVNIPSENDISRIPSIHPTNVETVASYNWVVNAHGDHKRILVPGYPPCWNPQSETTPIEKDGGFRFIDQNNYFSPAAPHTPTLRAVSTCRPDINLNSINFITDRSNLIKLYKLISGYVPQTYFGPDSCKQEPELRIDVEVIGNSLLLSRWEPRSSQVLDDSQYQGFSDNFANMFTRYPDSAAGLGTDARSQGHHRVLAYVLGGHRFMVRYQADACAETAEELKDMCGGDKSASGLEGSMGSMSISRNPTSPNDIPVRKTPNQIHPHSSIIGIKCVSSRKAIDLSRSLPQAFFSQTRQLFVGPHLSGKIKRIQKFDLAAPLADWERGNESTVKKMVFMLERIRKVVDGIRGKRAAVIFDWEKRGDGVRIYARNDADAGIPKDLVERWGY</sequence>
<keyword evidence="2" id="KW-1185">Reference proteome</keyword>
<gene>
    <name evidence="1" type="ORF">L873DRAFT_1802096</name>
</gene>
<dbReference type="PANTHER" id="PTHR35179">
    <property type="entry name" value="PROTEIN CBG02620"/>
    <property type="match status" value="1"/>
</dbReference>
<evidence type="ECO:0000313" key="2">
    <source>
        <dbReference type="Proteomes" id="UP000276215"/>
    </source>
</evidence>
<dbReference type="AlphaFoldDB" id="A0A3N4K2I8"/>
<dbReference type="EMBL" id="ML120367">
    <property type="protein sequence ID" value="RPB02631.1"/>
    <property type="molecule type" value="Genomic_DNA"/>
</dbReference>
<dbReference type="STRING" id="1336337.A0A3N4K2I8"/>
<protein>
    <recommendedName>
        <fullName evidence="3">Geranylgeranyl pyrophosphate synthetase</fullName>
    </recommendedName>
</protein>
<name>A0A3N4K2I8_9PEZI</name>
<evidence type="ECO:0000313" key="1">
    <source>
        <dbReference type="EMBL" id="RPB02631.1"/>
    </source>
</evidence>
<reference evidence="1 2" key="1">
    <citation type="journal article" date="2018" name="Nat. Ecol. Evol.">
        <title>Pezizomycetes genomes reveal the molecular basis of ectomycorrhizal truffle lifestyle.</title>
        <authorList>
            <person name="Murat C."/>
            <person name="Payen T."/>
            <person name="Noel B."/>
            <person name="Kuo A."/>
            <person name="Morin E."/>
            <person name="Chen J."/>
            <person name="Kohler A."/>
            <person name="Krizsan K."/>
            <person name="Balestrini R."/>
            <person name="Da Silva C."/>
            <person name="Montanini B."/>
            <person name="Hainaut M."/>
            <person name="Levati E."/>
            <person name="Barry K.W."/>
            <person name="Belfiori B."/>
            <person name="Cichocki N."/>
            <person name="Clum A."/>
            <person name="Dockter R.B."/>
            <person name="Fauchery L."/>
            <person name="Guy J."/>
            <person name="Iotti M."/>
            <person name="Le Tacon F."/>
            <person name="Lindquist E.A."/>
            <person name="Lipzen A."/>
            <person name="Malagnac F."/>
            <person name="Mello A."/>
            <person name="Molinier V."/>
            <person name="Miyauchi S."/>
            <person name="Poulain J."/>
            <person name="Riccioni C."/>
            <person name="Rubini A."/>
            <person name="Sitrit Y."/>
            <person name="Splivallo R."/>
            <person name="Traeger S."/>
            <person name="Wang M."/>
            <person name="Zifcakova L."/>
            <person name="Wipf D."/>
            <person name="Zambonelli A."/>
            <person name="Paolocci F."/>
            <person name="Nowrousian M."/>
            <person name="Ottonello S."/>
            <person name="Baldrian P."/>
            <person name="Spatafora J.W."/>
            <person name="Henrissat B."/>
            <person name="Nagy L.G."/>
            <person name="Aury J.M."/>
            <person name="Wincker P."/>
            <person name="Grigoriev I.V."/>
            <person name="Bonfante P."/>
            <person name="Martin F.M."/>
        </authorList>
    </citation>
    <scope>NUCLEOTIDE SEQUENCE [LARGE SCALE GENOMIC DNA]</scope>
    <source>
        <strain evidence="1 2">120613-1</strain>
    </source>
</reference>